<dbReference type="AlphaFoldDB" id="A0A3B0V7M1"/>
<reference evidence="1" key="1">
    <citation type="submission" date="2018-06" db="EMBL/GenBank/DDBJ databases">
        <authorList>
            <person name="Zhirakovskaya E."/>
        </authorList>
    </citation>
    <scope>NUCLEOTIDE SEQUENCE</scope>
</reference>
<gene>
    <name evidence="1" type="ORF">MNBD_DELTA03-1534</name>
</gene>
<evidence type="ECO:0000313" key="1">
    <source>
        <dbReference type="EMBL" id="VAW39628.1"/>
    </source>
</evidence>
<dbReference type="EMBL" id="UOEX01000290">
    <property type="protein sequence ID" value="VAW39628.1"/>
    <property type="molecule type" value="Genomic_DNA"/>
</dbReference>
<sequence>MADYDFDPGDKLNFIGIQAGKFITVNAGSGYIKILSAEGRSAMF</sequence>
<organism evidence="1">
    <name type="scientific">hydrothermal vent metagenome</name>
    <dbReference type="NCBI Taxonomy" id="652676"/>
    <lineage>
        <taxon>unclassified sequences</taxon>
        <taxon>metagenomes</taxon>
        <taxon>ecological metagenomes</taxon>
    </lineage>
</organism>
<proteinExistence type="predicted"/>
<accession>A0A3B0V7M1</accession>
<protein>
    <submittedName>
        <fullName evidence="1">Uncharacterized protein</fullName>
    </submittedName>
</protein>
<name>A0A3B0V7M1_9ZZZZ</name>